<dbReference type="AlphaFoldDB" id="A0A0C3C033"/>
<dbReference type="InterPro" id="IPR036869">
    <property type="entry name" value="J_dom_sf"/>
</dbReference>
<proteinExistence type="predicted"/>
<dbReference type="EMBL" id="KN832992">
    <property type="protein sequence ID" value="KIM82972.1"/>
    <property type="molecule type" value="Genomic_DNA"/>
</dbReference>
<dbReference type="OrthoDB" id="442087at2759"/>
<dbReference type="InterPro" id="IPR018253">
    <property type="entry name" value="DnaJ_domain_CS"/>
</dbReference>
<feature type="region of interest" description="Disordered" evidence="1">
    <location>
        <begin position="283"/>
        <end position="352"/>
    </location>
</feature>
<dbReference type="Gene3D" id="1.10.287.110">
    <property type="entry name" value="DnaJ domain"/>
    <property type="match status" value="1"/>
</dbReference>
<feature type="region of interest" description="Disordered" evidence="1">
    <location>
        <begin position="152"/>
        <end position="184"/>
    </location>
</feature>
<name>A0A0C3C033_PILCF</name>
<dbReference type="InterPro" id="IPR001623">
    <property type="entry name" value="DnaJ_domain"/>
</dbReference>
<keyword evidence="4" id="KW-1185">Reference proteome</keyword>
<feature type="compositionally biased region" description="Basic and acidic residues" evidence="1">
    <location>
        <begin position="326"/>
        <end position="346"/>
    </location>
</feature>
<reference evidence="3 4" key="1">
    <citation type="submission" date="2014-04" db="EMBL/GenBank/DDBJ databases">
        <authorList>
            <consortium name="DOE Joint Genome Institute"/>
            <person name="Kuo A."/>
            <person name="Tarkka M."/>
            <person name="Buscot F."/>
            <person name="Kohler A."/>
            <person name="Nagy L.G."/>
            <person name="Floudas D."/>
            <person name="Copeland A."/>
            <person name="Barry K.W."/>
            <person name="Cichocki N."/>
            <person name="Veneault-Fourrey C."/>
            <person name="LaButti K."/>
            <person name="Lindquist E.A."/>
            <person name="Lipzen A."/>
            <person name="Lundell T."/>
            <person name="Morin E."/>
            <person name="Murat C."/>
            <person name="Sun H."/>
            <person name="Tunlid A."/>
            <person name="Henrissat B."/>
            <person name="Grigoriev I.V."/>
            <person name="Hibbett D.S."/>
            <person name="Martin F."/>
            <person name="Nordberg H.P."/>
            <person name="Cantor M.N."/>
            <person name="Hua S.X."/>
        </authorList>
    </citation>
    <scope>NUCLEOTIDE SEQUENCE [LARGE SCALE GENOMIC DNA]</scope>
    <source>
        <strain evidence="3 4">F 1598</strain>
    </source>
</reference>
<dbReference type="GO" id="GO:0051087">
    <property type="term" value="F:protein-folding chaperone binding"/>
    <property type="evidence" value="ECO:0007669"/>
    <property type="project" value="TreeGrafter"/>
</dbReference>
<dbReference type="GO" id="GO:0005737">
    <property type="term" value="C:cytoplasm"/>
    <property type="evidence" value="ECO:0007669"/>
    <property type="project" value="TreeGrafter"/>
</dbReference>
<dbReference type="GO" id="GO:0044183">
    <property type="term" value="F:protein folding chaperone"/>
    <property type="evidence" value="ECO:0007669"/>
    <property type="project" value="TreeGrafter"/>
</dbReference>
<evidence type="ECO:0000313" key="4">
    <source>
        <dbReference type="Proteomes" id="UP000054166"/>
    </source>
</evidence>
<protein>
    <recommendedName>
        <fullName evidence="2">J domain-containing protein</fullName>
    </recommendedName>
</protein>
<accession>A0A0C3C033</accession>
<dbReference type="STRING" id="765440.A0A0C3C033"/>
<evidence type="ECO:0000313" key="3">
    <source>
        <dbReference type="EMBL" id="KIM82972.1"/>
    </source>
</evidence>
<sequence>MSNLYETLGLSHDATPDQIRKAYKKKALETHPDRFSTKPAEDKAFAEEEFRKVNNAYEVLNDPQKRKVYDQHGVWPPSEAFDAPPPGRNRRHTGQDPFFDFDSNFHGFHGMRGFGAGGSSVPPRNPFTDPFVLFNSMFGDLNRHMPEPFMHFDTFDPPRERRRPRRDPFERETMFGPGGPGPMPGPFSSSAGMGMFGGMGASGGAPQRFRAQSSFRASGGRYGWQRESRVTTTVNGVTQSTWTRVDSDGNEHITQTLPDGREIYTVNGIEQGLRRDTEERFIPPPPGDMQGEGIPPPPLITGPHHSPTGHNSHGFDGPYNSAAVYPDRDWDQDRDHGYSGERETKRRWWNRR</sequence>
<dbReference type="PROSITE" id="PS50076">
    <property type="entry name" value="DNAJ_2"/>
    <property type="match status" value="1"/>
</dbReference>
<dbReference type="PANTHER" id="PTHR43948:SF10">
    <property type="entry name" value="MRJ, ISOFORM E"/>
    <property type="match status" value="1"/>
</dbReference>
<evidence type="ECO:0000259" key="2">
    <source>
        <dbReference type="PROSITE" id="PS50076"/>
    </source>
</evidence>
<dbReference type="PROSITE" id="PS00636">
    <property type="entry name" value="DNAJ_1"/>
    <property type="match status" value="1"/>
</dbReference>
<dbReference type="HOGENOM" id="CLU_040678_0_0_1"/>
<dbReference type="GO" id="GO:0051082">
    <property type="term" value="F:unfolded protein binding"/>
    <property type="evidence" value="ECO:0007669"/>
    <property type="project" value="TreeGrafter"/>
</dbReference>
<dbReference type="PRINTS" id="PR00625">
    <property type="entry name" value="JDOMAIN"/>
</dbReference>
<organism evidence="3 4">
    <name type="scientific">Piloderma croceum (strain F 1598)</name>
    <dbReference type="NCBI Taxonomy" id="765440"/>
    <lineage>
        <taxon>Eukaryota</taxon>
        <taxon>Fungi</taxon>
        <taxon>Dikarya</taxon>
        <taxon>Basidiomycota</taxon>
        <taxon>Agaricomycotina</taxon>
        <taxon>Agaricomycetes</taxon>
        <taxon>Agaricomycetidae</taxon>
        <taxon>Atheliales</taxon>
        <taxon>Atheliaceae</taxon>
        <taxon>Piloderma</taxon>
    </lineage>
</organism>
<dbReference type="SUPFAM" id="SSF46565">
    <property type="entry name" value="Chaperone J-domain"/>
    <property type="match status" value="1"/>
</dbReference>
<dbReference type="SMART" id="SM00271">
    <property type="entry name" value="DnaJ"/>
    <property type="match status" value="1"/>
</dbReference>
<dbReference type="Pfam" id="PF00226">
    <property type="entry name" value="DnaJ"/>
    <property type="match status" value="1"/>
</dbReference>
<gene>
    <name evidence="3" type="ORF">PILCRDRAFT_819773</name>
</gene>
<feature type="domain" description="J" evidence="2">
    <location>
        <begin position="3"/>
        <end position="73"/>
    </location>
</feature>
<dbReference type="PANTHER" id="PTHR43948">
    <property type="entry name" value="DNAJ HOMOLOG SUBFAMILY B"/>
    <property type="match status" value="1"/>
</dbReference>
<reference evidence="4" key="2">
    <citation type="submission" date="2015-01" db="EMBL/GenBank/DDBJ databases">
        <title>Evolutionary Origins and Diversification of the Mycorrhizal Mutualists.</title>
        <authorList>
            <consortium name="DOE Joint Genome Institute"/>
            <consortium name="Mycorrhizal Genomics Consortium"/>
            <person name="Kohler A."/>
            <person name="Kuo A."/>
            <person name="Nagy L.G."/>
            <person name="Floudas D."/>
            <person name="Copeland A."/>
            <person name="Barry K.W."/>
            <person name="Cichocki N."/>
            <person name="Veneault-Fourrey C."/>
            <person name="LaButti K."/>
            <person name="Lindquist E.A."/>
            <person name="Lipzen A."/>
            <person name="Lundell T."/>
            <person name="Morin E."/>
            <person name="Murat C."/>
            <person name="Riley R."/>
            <person name="Ohm R."/>
            <person name="Sun H."/>
            <person name="Tunlid A."/>
            <person name="Henrissat B."/>
            <person name="Grigoriev I.V."/>
            <person name="Hibbett D.S."/>
            <person name="Martin F."/>
        </authorList>
    </citation>
    <scope>NUCLEOTIDE SEQUENCE [LARGE SCALE GENOMIC DNA]</scope>
    <source>
        <strain evidence="4">F 1598</strain>
    </source>
</reference>
<dbReference type="CDD" id="cd06257">
    <property type="entry name" value="DnaJ"/>
    <property type="match status" value="1"/>
</dbReference>
<dbReference type="InParanoid" id="A0A0C3C033"/>
<dbReference type="Proteomes" id="UP000054166">
    <property type="component" value="Unassembled WGS sequence"/>
</dbReference>
<evidence type="ECO:0000256" key="1">
    <source>
        <dbReference type="SAM" id="MobiDB-lite"/>
    </source>
</evidence>